<sequence>MAGRRRSLAPSKATAAASAPNRRHSLPSYRAAPEAGNLPDEVGAGGGALLALLAHLPRLEGSVDFGTSWQRMRRVSPAQICLDLLAAGRLVEALDIVFARHSGSFSPEEVLDVVEAVPLDIGEADEARLPLWLLQQAIPLLRDTSRPRLARWVAARAELLEAKYQEPGPALRLLGTVVAAASVAAPEQLQLAVASFNRQGNSVDRKPLAPRLQELLALAGEGAQRFPEALVGRSTFWAGLPQASPPKGGEDSPDAQLRLYRELALAAQLRAAHGLQVRLRELREPKGVFERRLTAELLDGLLASGSAEREEIRHQLEPLCSSLGLESDEVMMDYVLELAESLGASGAEARLERAAAVLQCIPSAERRARCVVHLL</sequence>
<organism evidence="2 3">
    <name type="scientific">Polarella glacialis</name>
    <name type="common">Dinoflagellate</name>
    <dbReference type="NCBI Taxonomy" id="89957"/>
    <lineage>
        <taxon>Eukaryota</taxon>
        <taxon>Sar</taxon>
        <taxon>Alveolata</taxon>
        <taxon>Dinophyceae</taxon>
        <taxon>Suessiales</taxon>
        <taxon>Suessiaceae</taxon>
        <taxon>Polarella</taxon>
    </lineage>
</organism>
<accession>A0A813GVD1</accession>
<feature type="compositionally biased region" description="Low complexity" evidence="1">
    <location>
        <begin position="9"/>
        <end position="20"/>
    </location>
</feature>
<name>A0A813GVD1_POLGL</name>
<dbReference type="Proteomes" id="UP000654075">
    <property type="component" value="Unassembled WGS sequence"/>
</dbReference>
<reference evidence="2" key="1">
    <citation type="submission" date="2021-02" db="EMBL/GenBank/DDBJ databases">
        <authorList>
            <person name="Dougan E. K."/>
            <person name="Rhodes N."/>
            <person name="Thang M."/>
            <person name="Chan C."/>
        </authorList>
    </citation>
    <scope>NUCLEOTIDE SEQUENCE</scope>
</reference>
<evidence type="ECO:0000313" key="2">
    <source>
        <dbReference type="EMBL" id="CAE8627610.1"/>
    </source>
</evidence>
<evidence type="ECO:0000313" key="3">
    <source>
        <dbReference type="Proteomes" id="UP000654075"/>
    </source>
</evidence>
<evidence type="ECO:0000256" key="1">
    <source>
        <dbReference type="SAM" id="MobiDB-lite"/>
    </source>
</evidence>
<comment type="caution">
    <text evidence="2">The sequence shown here is derived from an EMBL/GenBank/DDBJ whole genome shotgun (WGS) entry which is preliminary data.</text>
</comment>
<dbReference type="AlphaFoldDB" id="A0A813GVD1"/>
<feature type="non-terminal residue" evidence="2">
    <location>
        <position position="375"/>
    </location>
</feature>
<gene>
    <name evidence="2" type="ORF">PGLA1383_LOCUS44345</name>
</gene>
<keyword evidence="3" id="KW-1185">Reference proteome</keyword>
<dbReference type="EMBL" id="CAJNNV010029223">
    <property type="protein sequence ID" value="CAE8627610.1"/>
    <property type="molecule type" value="Genomic_DNA"/>
</dbReference>
<protein>
    <submittedName>
        <fullName evidence="2">Uncharacterized protein</fullName>
    </submittedName>
</protein>
<proteinExistence type="predicted"/>
<feature type="region of interest" description="Disordered" evidence="1">
    <location>
        <begin position="1"/>
        <end position="34"/>
    </location>
</feature>